<protein>
    <submittedName>
        <fullName evidence="2">Glycosyl transferase family 2</fullName>
    </submittedName>
</protein>
<keyword evidence="3" id="KW-1185">Reference proteome</keyword>
<reference evidence="2 3" key="1">
    <citation type="submission" date="2018-07" db="EMBL/GenBank/DDBJ databases">
        <title>Genomic Encyclopedia of Type Strains, Phase IV (KMG-IV): sequencing the most valuable type-strain genomes for metagenomic binning, comparative biology and taxonomic classification.</title>
        <authorList>
            <person name="Goeker M."/>
        </authorList>
    </citation>
    <scope>NUCLEOTIDE SEQUENCE [LARGE SCALE GENOMIC DNA]</scope>
    <source>
        <strain evidence="2 3">DSM 103736</strain>
    </source>
</reference>
<evidence type="ECO:0000313" key="2">
    <source>
        <dbReference type="EMBL" id="RDK92874.1"/>
    </source>
</evidence>
<dbReference type="GO" id="GO:0016758">
    <property type="term" value="F:hexosyltransferase activity"/>
    <property type="evidence" value="ECO:0007669"/>
    <property type="project" value="UniProtKB-ARBA"/>
</dbReference>
<dbReference type="Gene3D" id="3.90.550.10">
    <property type="entry name" value="Spore Coat Polysaccharide Biosynthesis Protein SpsA, Chain A"/>
    <property type="match status" value="1"/>
</dbReference>
<organism evidence="2 3">
    <name type="scientific">Enterobacillus tribolii</name>
    <dbReference type="NCBI Taxonomy" id="1487935"/>
    <lineage>
        <taxon>Bacteria</taxon>
        <taxon>Pseudomonadati</taxon>
        <taxon>Pseudomonadota</taxon>
        <taxon>Gammaproteobacteria</taxon>
        <taxon>Enterobacterales</taxon>
        <taxon>Hafniaceae</taxon>
        <taxon>Enterobacillus</taxon>
    </lineage>
</organism>
<dbReference type="PANTHER" id="PTHR22916">
    <property type="entry name" value="GLYCOSYLTRANSFERASE"/>
    <property type="match status" value="1"/>
</dbReference>
<dbReference type="SUPFAM" id="SSF53448">
    <property type="entry name" value="Nucleotide-diphospho-sugar transferases"/>
    <property type="match status" value="1"/>
</dbReference>
<dbReference type="CDD" id="cd00761">
    <property type="entry name" value="Glyco_tranf_GTA_type"/>
    <property type="match status" value="1"/>
</dbReference>
<dbReference type="OrthoDB" id="6813549at2"/>
<evidence type="ECO:0000313" key="3">
    <source>
        <dbReference type="Proteomes" id="UP000254848"/>
    </source>
</evidence>
<sequence>MSKQGYLLSVIVPVFNNATFIGKTLRSIFQQIDACVEVIIINDGSTDDTDTIIRDILDNCPNTGTTTYLTQTNRGVSASRNIGLAHAVGEYIAFVDGDDLWSPYFWQTIKPLLLGNPSDLIEFYYQKFTDVPVGEHQEIRSPACINVDPSQPELLYDVFALSHWHVWSRVYQRNLIAGHTFIEGRRYEDMMFTPYCYMKAKRVTRINATLYFYRDNPNGITRNIRLSDIDDIVYAMECILNYAKNKATPEINASLTPLMLINCFNEIRHLHNKIYGFYNYNPRIAHIFVESSKFVPYSKMTLKNKLHLSNPLLWKKLSQVRAKIRK</sequence>
<dbReference type="PANTHER" id="PTHR22916:SF3">
    <property type="entry name" value="UDP-GLCNAC:BETAGAL BETA-1,3-N-ACETYLGLUCOSAMINYLTRANSFERASE-LIKE PROTEIN 1"/>
    <property type="match status" value="1"/>
</dbReference>
<dbReference type="Proteomes" id="UP000254848">
    <property type="component" value="Unassembled WGS sequence"/>
</dbReference>
<dbReference type="InterPro" id="IPR001173">
    <property type="entry name" value="Glyco_trans_2-like"/>
</dbReference>
<proteinExistence type="predicted"/>
<feature type="domain" description="Glycosyltransferase 2-like" evidence="1">
    <location>
        <begin position="9"/>
        <end position="118"/>
    </location>
</feature>
<comment type="caution">
    <text evidence="2">The sequence shown here is derived from an EMBL/GenBank/DDBJ whole genome shotgun (WGS) entry which is preliminary data.</text>
</comment>
<dbReference type="Pfam" id="PF00535">
    <property type="entry name" value="Glycos_transf_2"/>
    <property type="match status" value="1"/>
</dbReference>
<accession>A0A370QUE2</accession>
<dbReference type="AlphaFoldDB" id="A0A370QUE2"/>
<evidence type="ECO:0000259" key="1">
    <source>
        <dbReference type="Pfam" id="PF00535"/>
    </source>
</evidence>
<gene>
    <name evidence="2" type="ORF">C8D90_103267</name>
</gene>
<dbReference type="RefSeq" id="WP_115458058.1">
    <property type="nucleotide sequence ID" value="NZ_QRAP01000003.1"/>
</dbReference>
<name>A0A370QUE2_9GAMM</name>
<keyword evidence="2" id="KW-0808">Transferase</keyword>
<dbReference type="InterPro" id="IPR029044">
    <property type="entry name" value="Nucleotide-diphossugar_trans"/>
</dbReference>
<dbReference type="EMBL" id="QRAP01000003">
    <property type="protein sequence ID" value="RDK92874.1"/>
    <property type="molecule type" value="Genomic_DNA"/>
</dbReference>